<dbReference type="InterPro" id="IPR010824">
    <property type="entry name" value="DUF1425"/>
</dbReference>
<sequence precursor="true">MKRFLILLACVAAAALTAVGCAKDEITPKLAYPQTHGDKGVRVVSLQASRQGDILTVQAELKNTNSANARAYYRFRWLDGEGTVIGSNALWKPVLIYGNQSIFVKDSAPSPNASDYRLELNVE</sequence>
<protein>
    <recommendedName>
        <fullName evidence="4">DUF1425 domain-containing protein</fullName>
    </recommendedName>
</protein>
<dbReference type="EMBL" id="PQSP01000011">
    <property type="protein sequence ID" value="RUS65514.1"/>
    <property type="molecule type" value="Genomic_DNA"/>
</dbReference>
<proteinExistence type="predicted"/>
<evidence type="ECO:0000256" key="1">
    <source>
        <dbReference type="SAM" id="SignalP"/>
    </source>
</evidence>
<dbReference type="Gene3D" id="2.60.40.3230">
    <property type="match status" value="1"/>
</dbReference>
<keyword evidence="3" id="KW-1185">Reference proteome</keyword>
<accession>A0A433SA18</accession>
<keyword evidence="1" id="KW-0732">Signal</keyword>
<dbReference type="PROSITE" id="PS51257">
    <property type="entry name" value="PROKAR_LIPOPROTEIN"/>
    <property type="match status" value="1"/>
</dbReference>
<evidence type="ECO:0008006" key="4">
    <source>
        <dbReference type="Google" id="ProtNLM"/>
    </source>
</evidence>
<feature type="signal peptide" evidence="1">
    <location>
        <begin position="1"/>
        <end position="22"/>
    </location>
</feature>
<name>A0A433SA18_9BURK</name>
<feature type="chain" id="PRO_5019077237" description="DUF1425 domain-containing protein" evidence="1">
    <location>
        <begin position="23"/>
        <end position="123"/>
    </location>
</feature>
<dbReference type="InterPro" id="IPR038483">
    <property type="entry name" value="YcfL-like_sf"/>
</dbReference>
<dbReference type="RefSeq" id="WP_162615363.1">
    <property type="nucleotide sequence ID" value="NZ_CAWUGC010000005.1"/>
</dbReference>
<dbReference type="AlphaFoldDB" id="A0A433SA18"/>
<gene>
    <name evidence="2" type="ORF">CUZ56_02813</name>
</gene>
<organism evidence="2 3">
    <name type="scientific">Saezia sanguinis</name>
    <dbReference type="NCBI Taxonomy" id="1965230"/>
    <lineage>
        <taxon>Bacteria</taxon>
        <taxon>Pseudomonadati</taxon>
        <taxon>Pseudomonadota</taxon>
        <taxon>Betaproteobacteria</taxon>
        <taxon>Burkholderiales</taxon>
        <taxon>Saeziaceae</taxon>
        <taxon>Saezia</taxon>
    </lineage>
</organism>
<reference evidence="2 3" key="1">
    <citation type="submission" date="2018-01" db="EMBL/GenBank/DDBJ databases">
        <title>Saezia sanguinis gen. nov., sp. nov., in the order Burkholderiales isolated from human blood.</title>
        <authorList>
            <person name="Medina-Pascual M.J."/>
            <person name="Valdezate S."/>
            <person name="Monzon S."/>
            <person name="Cuesta I."/>
            <person name="Carrasco G."/>
            <person name="Villalon P."/>
            <person name="Saez-Nieto J.A."/>
        </authorList>
    </citation>
    <scope>NUCLEOTIDE SEQUENCE [LARGE SCALE GENOMIC DNA]</scope>
    <source>
        <strain evidence="2 3">CNM695-12</strain>
    </source>
</reference>
<dbReference type="CDD" id="cd09030">
    <property type="entry name" value="DUF1425"/>
    <property type="match status" value="1"/>
</dbReference>
<evidence type="ECO:0000313" key="3">
    <source>
        <dbReference type="Proteomes" id="UP000286947"/>
    </source>
</evidence>
<dbReference type="Proteomes" id="UP000286947">
    <property type="component" value="Unassembled WGS sequence"/>
</dbReference>
<evidence type="ECO:0000313" key="2">
    <source>
        <dbReference type="EMBL" id="RUS65514.1"/>
    </source>
</evidence>
<comment type="caution">
    <text evidence="2">The sequence shown here is derived from an EMBL/GenBank/DDBJ whole genome shotgun (WGS) entry which is preliminary data.</text>
</comment>
<dbReference type="Pfam" id="PF07233">
    <property type="entry name" value="DUF1425"/>
    <property type="match status" value="1"/>
</dbReference>